<reference evidence="3 4" key="1">
    <citation type="journal article" date="2021" name="Int. J. Syst. Evol. Microbiol.">
        <title>Salipiger mangrovisoli sp. nov., isolated from mangrove soil and the proposal for the reclassification of Paraphaeobacter pallidus as Salipiger pallidus comb. nov.</title>
        <authorList>
            <person name="Du J."/>
            <person name="Liu Y."/>
            <person name="Pei T."/>
            <person name="Deng M.R."/>
            <person name="Zhu H."/>
        </authorList>
    </citation>
    <scope>NUCLEOTIDE SEQUENCE [LARGE SCALE GENOMIC DNA]</scope>
    <source>
        <strain evidence="3 4">6D45A</strain>
    </source>
</reference>
<keyword evidence="4" id="KW-1185">Reference proteome</keyword>
<dbReference type="RefSeq" id="WP_194135128.1">
    <property type="nucleotide sequence ID" value="NZ_JADFFK010000009.1"/>
</dbReference>
<evidence type="ECO:0000256" key="1">
    <source>
        <dbReference type="SAM" id="MobiDB-lite"/>
    </source>
</evidence>
<protein>
    <recommendedName>
        <fullName evidence="5">AAA+ family ATPase</fullName>
    </recommendedName>
</protein>
<feature type="chain" id="PRO_5046350756" description="AAA+ family ATPase" evidence="2">
    <location>
        <begin position="29"/>
        <end position="155"/>
    </location>
</feature>
<comment type="caution">
    <text evidence="3">The sequence shown here is derived from an EMBL/GenBank/DDBJ whole genome shotgun (WGS) entry which is preliminary data.</text>
</comment>
<feature type="region of interest" description="Disordered" evidence="1">
    <location>
        <begin position="117"/>
        <end position="155"/>
    </location>
</feature>
<name>A0ABR9X2Y2_9RHOB</name>
<evidence type="ECO:0000256" key="2">
    <source>
        <dbReference type="SAM" id="SignalP"/>
    </source>
</evidence>
<gene>
    <name evidence="3" type="ORF">IQ782_13290</name>
</gene>
<evidence type="ECO:0008006" key="5">
    <source>
        <dbReference type="Google" id="ProtNLM"/>
    </source>
</evidence>
<feature type="signal peptide" evidence="2">
    <location>
        <begin position="1"/>
        <end position="28"/>
    </location>
</feature>
<keyword evidence="2" id="KW-0732">Signal</keyword>
<accession>A0ABR9X2Y2</accession>
<sequence length="155" mass="16801">MIRIFPFAPKHFLVACLLAAPLYAPAFAQQAETPEETPDSGPSLMERGADMFLRGLRDELDPALQDLRGLADKMGPALQSFVQEMGPAMAQLSEQIEDWTLYEAPEMLPNGDILIRRREKLGPDAPGEDRMLPDTGPDSGPDAGPETGPGGEVEL</sequence>
<dbReference type="EMBL" id="JADFFK010000009">
    <property type="protein sequence ID" value="MBE9637822.1"/>
    <property type="molecule type" value="Genomic_DNA"/>
</dbReference>
<evidence type="ECO:0000313" key="4">
    <source>
        <dbReference type="Proteomes" id="UP000607796"/>
    </source>
</evidence>
<proteinExistence type="predicted"/>
<evidence type="ECO:0000313" key="3">
    <source>
        <dbReference type="EMBL" id="MBE9637822.1"/>
    </source>
</evidence>
<organism evidence="3 4">
    <name type="scientific">Salipiger mangrovisoli</name>
    <dbReference type="NCBI Taxonomy" id="2865933"/>
    <lineage>
        <taxon>Bacteria</taxon>
        <taxon>Pseudomonadati</taxon>
        <taxon>Pseudomonadota</taxon>
        <taxon>Alphaproteobacteria</taxon>
        <taxon>Rhodobacterales</taxon>
        <taxon>Roseobacteraceae</taxon>
        <taxon>Salipiger</taxon>
    </lineage>
</organism>
<feature type="compositionally biased region" description="Basic and acidic residues" evidence="1">
    <location>
        <begin position="117"/>
        <end position="132"/>
    </location>
</feature>
<dbReference type="Proteomes" id="UP000607796">
    <property type="component" value="Unassembled WGS sequence"/>
</dbReference>